<keyword evidence="3 13" id="KW-0540">Nuclease</keyword>
<dbReference type="InterPro" id="IPR004612">
    <property type="entry name" value="Resolv_RecU"/>
</dbReference>
<dbReference type="RefSeq" id="WP_000331717.1">
    <property type="nucleotide sequence ID" value="NC_018500.1"/>
</dbReference>
<dbReference type="Pfam" id="PF03838">
    <property type="entry name" value="RecU"/>
    <property type="match status" value="1"/>
</dbReference>
<keyword evidence="6 13" id="KW-0227">DNA damage</keyword>
<dbReference type="EMBL" id="CP003752">
    <property type="protein sequence ID" value="AFQ18171.1"/>
    <property type="molecule type" value="Genomic_DNA"/>
</dbReference>
<dbReference type="HAMAP" id="MF_00130">
    <property type="entry name" value="RecU"/>
    <property type="match status" value="1"/>
</dbReference>
<comment type="subcellular location">
    <subcellularLocation>
        <location evidence="1 13">Cytoplasm</location>
    </subcellularLocation>
</comment>
<comment type="function">
    <text evidence="13">Endonuclease that resolves Holliday junction intermediates in genetic recombination. Cleaves mobile four-strand junctions by introducing symmetrical nicks in paired strands. Promotes annealing of linear ssDNA with homologous dsDNA. Required for DNA repair, homologous recombination and chromosome segregation.</text>
</comment>
<accession>A0A9W3JDM9</accession>
<dbReference type="GO" id="GO:0000287">
    <property type="term" value="F:magnesium ion binding"/>
    <property type="evidence" value="ECO:0007669"/>
    <property type="project" value="UniProtKB-UniRule"/>
</dbReference>
<dbReference type="SUPFAM" id="SSF52980">
    <property type="entry name" value="Restriction endonuclease-like"/>
    <property type="match status" value="1"/>
</dbReference>
<keyword evidence="7 13" id="KW-0378">Hydrolase</keyword>
<feature type="binding site" evidence="13">
    <location>
        <position position="92"/>
    </location>
    <ligand>
        <name>Mg(2+)</name>
        <dbReference type="ChEBI" id="CHEBI:18420"/>
    </ligand>
</feature>
<dbReference type="PIRSF" id="PIRSF037785">
    <property type="entry name" value="RecU"/>
    <property type="match status" value="1"/>
</dbReference>
<dbReference type="EC" id="3.1.21.10" evidence="13"/>
<organism evidence="14 15">
    <name type="scientific">Bacillus thuringiensis HD-771</name>
    <dbReference type="NCBI Taxonomy" id="1218175"/>
    <lineage>
        <taxon>Bacteria</taxon>
        <taxon>Bacillati</taxon>
        <taxon>Bacillota</taxon>
        <taxon>Bacilli</taxon>
        <taxon>Bacillales</taxon>
        <taxon>Bacillaceae</taxon>
        <taxon>Bacillus</taxon>
        <taxon>Bacillus cereus group</taxon>
    </lineage>
</organism>
<protein>
    <recommendedName>
        <fullName evidence="12 13">Holliday junction resolvase RecU</fullName>
        <ecNumber evidence="13">3.1.21.10</ecNumber>
    </recommendedName>
    <alternativeName>
        <fullName evidence="13">Recombination protein U homolog</fullName>
    </alternativeName>
</protein>
<comment type="catalytic activity">
    <reaction evidence="13">
        <text>Endonucleolytic cleavage at a junction such as a reciprocal single-stranded crossover between two homologous DNA duplexes (Holliday junction).</text>
        <dbReference type="EC" id="3.1.21.10"/>
    </reaction>
</comment>
<dbReference type="GO" id="GO:0003676">
    <property type="term" value="F:nucleic acid binding"/>
    <property type="evidence" value="ECO:0007669"/>
    <property type="project" value="InterPro"/>
</dbReference>
<evidence type="ECO:0000256" key="13">
    <source>
        <dbReference type="HAMAP-Rule" id="MF_00130"/>
    </source>
</evidence>
<proteinExistence type="inferred from homology"/>
<evidence type="ECO:0000256" key="12">
    <source>
        <dbReference type="ARBA" id="ARBA00029523"/>
    </source>
</evidence>
<dbReference type="GO" id="GO:0008821">
    <property type="term" value="F:crossover junction DNA endonuclease activity"/>
    <property type="evidence" value="ECO:0007669"/>
    <property type="project" value="UniProtKB-EC"/>
</dbReference>
<dbReference type="GO" id="GO:0005737">
    <property type="term" value="C:cytoplasm"/>
    <property type="evidence" value="ECO:0007669"/>
    <property type="project" value="UniProtKB-SubCell"/>
</dbReference>
<dbReference type="GO" id="GO:0006281">
    <property type="term" value="P:DNA repair"/>
    <property type="evidence" value="ECO:0007669"/>
    <property type="project" value="UniProtKB-UniRule"/>
</dbReference>
<gene>
    <name evidence="13" type="primary">recU</name>
    <name evidence="14" type="ORF">BTG_23795</name>
</gene>
<feature type="site" description="Transition state stabilizer" evidence="13">
    <location>
        <position position="75"/>
    </location>
</feature>
<keyword evidence="4 13" id="KW-0479">Metal-binding</keyword>
<evidence type="ECO:0000256" key="10">
    <source>
        <dbReference type="ARBA" id="ARBA00023204"/>
    </source>
</evidence>
<evidence type="ECO:0000256" key="2">
    <source>
        <dbReference type="ARBA" id="ARBA00022490"/>
    </source>
</evidence>
<feature type="binding site" evidence="13">
    <location>
        <position position="60"/>
    </location>
    <ligand>
        <name>Mg(2+)</name>
        <dbReference type="ChEBI" id="CHEBI:18420"/>
    </ligand>
</feature>
<sequence length="175" mass="20092">MAYSGDHGAAFENLINFSNDMYKRKNIALITKRATPVVVTKLFKDGRIKEGYFEKKSTVDYDGIYKGRMIAFEAKATTNKTSFALQNISPHQIEYLEQAEKLGVICFFLIEFSIEHSIFLVPFELIKEYVHAAKLGGRKSIPRAVFNDKAYLVKPTDRALVDYLYYVDKLEWVAI</sequence>
<keyword evidence="10 13" id="KW-0234">DNA repair</keyword>
<dbReference type="Gene3D" id="3.40.1350.10">
    <property type="match status" value="1"/>
</dbReference>
<dbReference type="InterPro" id="IPR011856">
    <property type="entry name" value="tRNA_endonuc-like_dom_sf"/>
</dbReference>
<evidence type="ECO:0000256" key="4">
    <source>
        <dbReference type="ARBA" id="ARBA00022723"/>
    </source>
</evidence>
<keyword evidence="8 13" id="KW-0460">Magnesium</keyword>
<evidence type="ECO:0000256" key="3">
    <source>
        <dbReference type="ARBA" id="ARBA00022722"/>
    </source>
</evidence>
<evidence type="ECO:0000256" key="7">
    <source>
        <dbReference type="ARBA" id="ARBA00022801"/>
    </source>
</evidence>
<evidence type="ECO:0000256" key="8">
    <source>
        <dbReference type="ARBA" id="ARBA00022842"/>
    </source>
</evidence>
<keyword evidence="9 13" id="KW-0233">DNA recombination</keyword>
<evidence type="ECO:0000256" key="6">
    <source>
        <dbReference type="ARBA" id="ARBA00022763"/>
    </source>
</evidence>
<comment type="similarity">
    <text evidence="11 13">Belongs to the RecU family.</text>
</comment>
<dbReference type="KEGG" id="bti:BTG_23795"/>
<dbReference type="GO" id="GO:0006310">
    <property type="term" value="P:DNA recombination"/>
    <property type="evidence" value="ECO:0007669"/>
    <property type="project" value="UniProtKB-UniRule"/>
</dbReference>
<dbReference type="InterPro" id="IPR011335">
    <property type="entry name" value="Restrct_endonuc-II-like"/>
</dbReference>
<evidence type="ECO:0000256" key="1">
    <source>
        <dbReference type="ARBA" id="ARBA00004496"/>
    </source>
</evidence>
<dbReference type="Proteomes" id="UP000005259">
    <property type="component" value="Chromosome"/>
</dbReference>
<keyword evidence="5 13" id="KW-0255">Endonuclease</keyword>
<evidence type="ECO:0000256" key="5">
    <source>
        <dbReference type="ARBA" id="ARBA00022759"/>
    </source>
</evidence>
<evidence type="ECO:0000313" key="14">
    <source>
        <dbReference type="EMBL" id="AFQ18171.1"/>
    </source>
</evidence>
<dbReference type="AlphaFoldDB" id="A0A9W3JDM9"/>
<reference evidence="14 15" key="1">
    <citation type="submission" date="2012-08" db="EMBL/GenBank/DDBJ databases">
        <authorList>
            <person name="Doggett N."/>
            <person name="Teshima H."/>
            <person name="Bruce D."/>
            <person name="Detter J.C."/>
            <person name="Johnson S.L."/>
            <person name="Han C."/>
        </authorList>
    </citation>
    <scope>NUCLEOTIDE SEQUENCE [LARGE SCALE GENOMIC DNA]</scope>
    <source>
        <strain evidence="14 15">HD-771</strain>
    </source>
</reference>
<keyword evidence="2 13" id="KW-0963">Cytoplasm</keyword>
<dbReference type="CDD" id="cd22354">
    <property type="entry name" value="RecU-like"/>
    <property type="match status" value="1"/>
</dbReference>
<name>A0A9W3JDM9_BACTU</name>
<evidence type="ECO:0000256" key="11">
    <source>
        <dbReference type="ARBA" id="ARBA00023447"/>
    </source>
</evidence>
<evidence type="ECO:0000256" key="9">
    <source>
        <dbReference type="ARBA" id="ARBA00023172"/>
    </source>
</evidence>
<feature type="binding site" evidence="13">
    <location>
        <position position="73"/>
    </location>
    <ligand>
        <name>Mg(2+)</name>
        <dbReference type="ChEBI" id="CHEBI:18420"/>
    </ligand>
</feature>
<feature type="binding site" evidence="13">
    <location>
        <position position="58"/>
    </location>
    <ligand>
        <name>Mg(2+)</name>
        <dbReference type="ChEBI" id="CHEBI:18420"/>
    </ligand>
</feature>
<comment type="cofactor">
    <cofactor evidence="13">
        <name>Mg(2+)</name>
        <dbReference type="ChEBI" id="CHEBI:18420"/>
    </cofactor>
    <text evidence="13">Binds 1 Mg(2+) ion per subunit.</text>
</comment>
<dbReference type="GO" id="GO:0007059">
    <property type="term" value="P:chromosome segregation"/>
    <property type="evidence" value="ECO:0007669"/>
    <property type="project" value="UniProtKB-UniRule"/>
</dbReference>
<evidence type="ECO:0000313" key="15">
    <source>
        <dbReference type="Proteomes" id="UP000005259"/>
    </source>
</evidence>